<protein>
    <submittedName>
        <fullName evidence="1">Uncharacterized protein</fullName>
    </submittedName>
</protein>
<gene>
    <name evidence="1" type="ORF">IE53DRAFT_385949</name>
</gene>
<dbReference type="EMBL" id="KZ819824">
    <property type="protein sequence ID" value="PWN51700.1"/>
    <property type="molecule type" value="Genomic_DNA"/>
</dbReference>
<organism evidence="1 2">
    <name type="scientific">Violaceomyces palustris</name>
    <dbReference type="NCBI Taxonomy" id="1673888"/>
    <lineage>
        <taxon>Eukaryota</taxon>
        <taxon>Fungi</taxon>
        <taxon>Dikarya</taxon>
        <taxon>Basidiomycota</taxon>
        <taxon>Ustilaginomycotina</taxon>
        <taxon>Ustilaginomycetes</taxon>
        <taxon>Violaceomycetales</taxon>
        <taxon>Violaceomycetaceae</taxon>
        <taxon>Violaceomyces</taxon>
    </lineage>
</organism>
<proteinExistence type="predicted"/>
<evidence type="ECO:0000313" key="2">
    <source>
        <dbReference type="Proteomes" id="UP000245626"/>
    </source>
</evidence>
<accession>A0ACD0P0S9</accession>
<evidence type="ECO:0000313" key="1">
    <source>
        <dbReference type="EMBL" id="PWN51700.1"/>
    </source>
</evidence>
<name>A0ACD0P0S9_9BASI</name>
<sequence length="115" mass="13433">MAKAQSVRRSLLSKSNLTLEHFLLRTRVLSLYRSFVRASREIPNPQARWETIEWFRSDMDRFKRETDIDNIKDLLMQGHRSFKQMMGQMQLSSSGSFAPLRGTRNVVRPPGSLPH</sequence>
<dbReference type="Proteomes" id="UP000245626">
    <property type="component" value="Unassembled WGS sequence"/>
</dbReference>
<reference evidence="1 2" key="1">
    <citation type="journal article" date="2018" name="Mol. Biol. Evol.">
        <title>Broad Genomic Sampling Reveals a Smut Pathogenic Ancestry of the Fungal Clade Ustilaginomycotina.</title>
        <authorList>
            <person name="Kijpornyongpan T."/>
            <person name="Mondo S.J."/>
            <person name="Barry K."/>
            <person name="Sandor L."/>
            <person name="Lee J."/>
            <person name="Lipzen A."/>
            <person name="Pangilinan J."/>
            <person name="LaButti K."/>
            <person name="Hainaut M."/>
            <person name="Henrissat B."/>
            <person name="Grigoriev I.V."/>
            <person name="Spatafora J.W."/>
            <person name="Aime M.C."/>
        </authorList>
    </citation>
    <scope>NUCLEOTIDE SEQUENCE [LARGE SCALE GENOMIC DNA]</scope>
    <source>
        <strain evidence="1 2">SA 807</strain>
    </source>
</reference>
<keyword evidence="2" id="KW-1185">Reference proteome</keyword>